<organism evidence="2">
    <name type="scientific">Arthroderma gypseum (strain ATCC MYA-4604 / CBS 118893)</name>
    <name type="common">Microsporum gypseum</name>
    <dbReference type="NCBI Taxonomy" id="535722"/>
    <lineage>
        <taxon>Eukaryota</taxon>
        <taxon>Fungi</taxon>
        <taxon>Dikarya</taxon>
        <taxon>Ascomycota</taxon>
        <taxon>Pezizomycotina</taxon>
        <taxon>Eurotiomycetes</taxon>
        <taxon>Eurotiomycetidae</taxon>
        <taxon>Onygenales</taxon>
        <taxon>Arthrodermataceae</taxon>
        <taxon>Nannizzia</taxon>
    </lineage>
</organism>
<dbReference type="GeneID" id="10029737"/>
<dbReference type="InParanoid" id="E4UU23"/>
<dbReference type="HOGENOM" id="CLU_2412816_0_0_1"/>
<evidence type="ECO:0000313" key="1">
    <source>
        <dbReference type="EMBL" id="EFR01613.1"/>
    </source>
</evidence>
<proteinExistence type="predicted"/>
<reference evidence="2" key="1">
    <citation type="journal article" date="2012" name="MBio">
        <title>Comparative genome analysis of Trichophyton rubrum and related dermatophytes reveals candidate genes involved in infection.</title>
        <authorList>
            <person name="Martinez D.A."/>
            <person name="Oliver B.G."/>
            <person name="Graeser Y."/>
            <person name="Goldberg J.M."/>
            <person name="Li W."/>
            <person name="Martinez-Rossi N.M."/>
            <person name="Monod M."/>
            <person name="Shelest E."/>
            <person name="Barton R.C."/>
            <person name="Birch E."/>
            <person name="Brakhage A.A."/>
            <person name="Chen Z."/>
            <person name="Gurr S.J."/>
            <person name="Heiman D."/>
            <person name="Heitman J."/>
            <person name="Kosti I."/>
            <person name="Rossi A."/>
            <person name="Saif S."/>
            <person name="Samalova M."/>
            <person name="Saunders C.W."/>
            <person name="Shea T."/>
            <person name="Summerbell R.C."/>
            <person name="Xu J."/>
            <person name="Young S."/>
            <person name="Zeng Q."/>
            <person name="Birren B.W."/>
            <person name="Cuomo C.A."/>
            <person name="White T.C."/>
        </authorList>
    </citation>
    <scope>NUCLEOTIDE SEQUENCE [LARGE SCALE GENOMIC DNA]</scope>
    <source>
        <strain evidence="2">ATCC MYA-4604 / CBS 118893</strain>
    </source>
</reference>
<protein>
    <submittedName>
        <fullName evidence="1">Uncharacterized protein</fullName>
    </submittedName>
</protein>
<dbReference type="RefSeq" id="XP_003174443.1">
    <property type="nucleotide sequence ID" value="XM_003174395.1"/>
</dbReference>
<evidence type="ECO:0000313" key="2">
    <source>
        <dbReference type="Proteomes" id="UP000002669"/>
    </source>
</evidence>
<dbReference type="AlphaFoldDB" id="E4UU23"/>
<sequence>MPATCNAMHTTGPGDYWPYPFDMNDAVKLSLMSSSSYTLNFFPLGRDIHCTPQRLVASILVRMFHVRSLKWPPLTSPSNQEISLVRTVTIQD</sequence>
<dbReference type="VEuPathDB" id="FungiDB:MGYG_04616"/>
<dbReference type="EMBL" id="DS989824">
    <property type="protein sequence ID" value="EFR01613.1"/>
    <property type="molecule type" value="Genomic_DNA"/>
</dbReference>
<gene>
    <name evidence="1" type="ORF">MGYG_04616</name>
</gene>
<accession>E4UU23</accession>
<keyword evidence="2" id="KW-1185">Reference proteome</keyword>
<name>E4UU23_ARTGP</name>
<dbReference type="Proteomes" id="UP000002669">
    <property type="component" value="Unassembled WGS sequence"/>
</dbReference>